<organism evidence="2 3">
    <name type="scientific">Candidatus Scatousia excrementipullorum</name>
    <dbReference type="NCBI Taxonomy" id="2840936"/>
    <lineage>
        <taxon>Bacteria</taxon>
        <taxon>Candidatus Scatousia</taxon>
    </lineage>
</organism>
<reference evidence="2" key="2">
    <citation type="journal article" date="2021" name="PeerJ">
        <title>Extensive microbial diversity within the chicken gut microbiome revealed by metagenomics and culture.</title>
        <authorList>
            <person name="Gilroy R."/>
            <person name="Ravi A."/>
            <person name="Getino M."/>
            <person name="Pursley I."/>
            <person name="Horton D.L."/>
            <person name="Alikhan N.F."/>
            <person name="Baker D."/>
            <person name="Gharbi K."/>
            <person name="Hall N."/>
            <person name="Watson M."/>
            <person name="Adriaenssens E.M."/>
            <person name="Foster-Nyarko E."/>
            <person name="Jarju S."/>
            <person name="Secka A."/>
            <person name="Antonio M."/>
            <person name="Oren A."/>
            <person name="Chaudhuri R.R."/>
            <person name="La Ragione R."/>
            <person name="Hildebrand F."/>
            <person name="Pallen M.J."/>
        </authorList>
    </citation>
    <scope>NUCLEOTIDE SEQUENCE</scope>
    <source>
        <strain evidence="2">10192</strain>
    </source>
</reference>
<protein>
    <submittedName>
        <fullName evidence="2">Uncharacterized protein</fullName>
    </submittedName>
</protein>
<evidence type="ECO:0000313" key="3">
    <source>
        <dbReference type="Proteomes" id="UP000823632"/>
    </source>
</evidence>
<dbReference type="AlphaFoldDB" id="A0A9D9H120"/>
<name>A0A9D9H120_9BACT</name>
<evidence type="ECO:0000256" key="1">
    <source>
        <dbReference type="SAM" id="MobiDB-lite"/>
    </source>
</evidence>
<dbReference type="EMBL" id="JADIND010000123">
    <property type="protein sequence ID" value="MBO8430898.1"/>
    <property type="molecule type" value="Genomic_DNA"/>
</dbReference>
<dbReference type="Proteomes" id="UP000823632">
    <property type="component" value="Unassembled WGS sequence"/>
</dbReference>
<comment type="caution">
    <text evidence="2">The sequence shown here is derived from an EMBL/GenBank/DDBJ whole genome shotgun (WGS) entry which is preliminary data.</text>
</comment>
<proteinExistence type="predicted"/>
<sequence>MQVNAINANIGFSGRLNVKNNSETQKPSFEGEKRNNGGRVSNRSMTNATKALAMATLLSLGAAGMTSCDKIDFNETHIYPVEIPTDTLKMFYPYPIPGTNDTIKIKPGYDSPVAPVIEDFLDTLGIDPGDGRIPVRLAYTDEYKHQQVKMLFNEDKSSVKEMWYNVTTTDWDDEENGYIEGKNENYYRLGYSTPDEDHQLVVKLQMIKDPSLDKNNELNWENIAEAMYDTETGQRYEIDEDGVATYNGYFEKGDIPNSIFYINQYGARRRYTDVEVHSMTPEDTIIED</sequence>
<accession>A0A9D9H120</accession>
<evidence type="ECO:0000313" key="2">
    <source>
        <dbReference type="EMBL" id="MBO8430898.1"/>
    </source>
</evidence>
<reference evidence="2" key="1">
    <citation type="submission" date="2020-10" db="EMBL/GenBank/DDBJ databases">
        <authorList>
            <person name="Gilroy R."/>
        </authorList>
    </citation>
    <scope>NUCLEOTIDE SEQUENCE</scope>
    <source>
        <strain evidence="2">10192</strain>
    </source>
</reference>
<feature type="region of interest" description="Disordered" evidence="1">
    <location>
        <begin position="16"/>
        <end position="43"/>
    </location>
</feature>
<gene>
    <name evidence="2" type="ORF">IAC76_05875</name>
</gene>
<feature type="compositionally biased region" description="Polar residues" evidence="1">
    <location>
        <begin position="18"/>
        <end position="27"/>
    </location>
</feature>